<protein>
    <submittedName>
        <fullName evidence="2">Uncharacterized protein</fullName>
    </submittedName>
</protein>
<dbReference type="AlphaFoldDB" id="J3JF69"/>
<evidence type="ECO:0000256" key="1">
    <source>
        <dbReference type="SAM" id="Phobius"/>
    </source>
</evidence>
<accession>J3JF69</accession>
<keyword evidence="1" id="KW-0472">Membrane</keyword>
<sequence>MYAVASTLVIPFALGAGFDERTTSVVSMTAGITTIGLFLAWHHLPVLYRTVLPSQ</sequence>
<organism evidence="2 3">
    <name type="scientific">Halogranum salarium B-1</name>
    <dbReference type="NCBI Taxonomy" id="1210908"/>
    <lineage>
        <taxon>Archaea</taxon>
        <taxon>Methanobacteriati</taxon>
        <taxon>Methanobacteriota</taxon>
        <taxon>Stenosarchaea group</taxon>
        <taxon>Halobacteria</taxon>
        <taxon>Halobacteriales</taxon>
        <taxon>Haloferacaceae</taxon>
    </lineage>
</organism>
<dbReference type="EMBL" id="ALJD01000006">
    <property type="protein sequence ID" value="EJN58994.1"/>
    <property type="molecule type" value="Genomic_DNA"/>
</dbReference>
<evidence type="ECO:0000313" key="2">
    <source>
        <dbReference type="EMBL" id="EJN58994.1"/>
    </source>
</evidence>
<dbReference type="Proteomes" id="UP000007813">
    <property type="component" value="Unassembled WGS sequence"/>
</dbReference>
<feature type="transmembrane region" description="Helical" evidence="1">
    <location>
        <begin position="25"/>
        <end position="48"/>
    </location>
</feature>
<proteinExistence type="predicted"/>
<evidence type="ECO:0000313" key="3">
    <source>
        <dbReference type="Proteomes" id="UP000007813"/>
    </source>
</evidence>
<keyword evidence="1" id="KW-1133">Transmembrane helix</keyword>
<comment type="caution">
    <text evidence="2">The sequence shown here is derived from an EMBL/GenBank/DDBJ whole genome shotgun (WGS) entry which is preliminary data.</text>
</comment>
<gene>
    <name evidence="2" type="ORF">HSB1_24150</name>
</gene>
<reference evidence="2 3" key="1">
    <citation type="journal article" date="2012" name="J. Bacteriol.">
        <title>Draft Genome Sequence of the Extremely Halophilic Archaeon Halogranum salarium B-1T.</title>
        <authorList>
            <person name="Kim K.K."/>
            <person name="Lee K.C."/>
            <person name="Lee J.S."/>
        </authorList>
    </citation>
    <scope>NUCLEOTIDE SEQUENCE [LARGE SCALE GENOMIC DNA]</scope>
    <source>
        <strain evidence="2 3">B-1</strain>
    </source>
</reference>
<keyword evidence="1" id="KW-0812">Transmembrane</keyword>
<name>J3JF69_9EURY</name>